<evidence type="ECO:0000313" key="1">
    <source>
        <dbReference type="EMBL" id="SVE61307.1"/>
    </source>
</evidence>
<protein>
    <recommendedName>
        <fullName evidence="2">16S rRNA (Guanine(527)-N(7))-methyltransferase RsmG</fullName>
    </recommendedName>
</protein>
<feature type="non-terminal residue" evidence="1">
    <location>
        <position position="74"/>
    </location>
</feature>
<organism evidence="1">
    <name type="scientific">marine metagenome</name>
    <dbReference type="NCBI Taxonomy" id="408172"/>
    <lineage>
        <taxon>unclassified sequences</taxon>
        <taxon>metagenomes</taxon>
        <taxon>ecological metagenomes</taxon>
    </lineage>
</organism>
<name>A0A383EWQ2_9ZZZZ</name>
<evidence type="ECO:0008006" key="2">
    <source>
        <dbReference type="Google" id="ProtNLM"/>
    </source>
</evidence>
<dbReference type="AlphaFoldDB" id="A0A383EWQ2"/>
<dbReference type="EMBL" id="UINC01229550">
    <property type="protein sequence ID" value="SVE61307.1"/>
    <property type="molecule type" value="Genomic_DNA"/>
</dbReference>
<proteinExistence type="predicted"/>
<sequence length="74" mass="8263">MTTSAVVDRLRDRVATAGLEVTEEALQQLGVYVDLLERWNQRMNLTGLGHDNRGLDRLVVEPLAAAVRVPEHAR</sequence>
<gene>
    <name evidence="1" type="ORF">METZ01_LOCUS514161</name>
</gene>
<reference evidence="1" key="1">
    <citation type="submission" date="2018-05" db="EMBL/GenBank/DDBJ databases">
        <authorList>
            <person name="Lanie J.A."/>
            <person name="Ng W.-L."/>
            <person name="Kazmierczak K.M."/>
            <person name="Andrzejewski T.M."/>
            <person name="Davidsen T.M."/>
            <person name="Wayne K.J."/>
            <person name="Tettelin H."/>
            <person name="Glass J.I."/>
            <person name="Rusch D."/>
            <person name="Podicherti R."/>
            <person name="Tsui H.-C.T."/>
            <person name="Winkler M.E."/>
        </authorList>
    </citation>
    <scope>NUCLEOTIDE SEQUENCE</scope>
</reference>
<dbReference type="InterPro" id="IPR029063">
    <property type="entry name" value="SAM-dependent_MTases_sf"/>
</dbReference>
<accession>A0A383EWQ2</accession>
<dbReference type="Gene3D" id="3.40.50.150">
    <property type="entry name" value="Vaccinia Virus protein VP39"/>
    <property type="match status" value="1"/>
</dbReference>